<keyword evidence="1" id="KW-0472">Membrane</keyword>
<accession>A0ABV0FXF8</accession>
<sequence length="60" mass="6893">MAFTILILLVFWLIPLVIIARSKKVSANEKLAWLLATIFVSWLSFILFLLLAPLKPRDSH</sequence>
<feature type="transmembrane region" description="Helical" evidence="1">
    <location>
        <begin position="32"/>
        <end position="54"/>
    </location>
</feature>
<evidence type="ECO:0008006" key="4">
    <source>
        <dbReference type="Google" id="ProtNLM"/>
    </source>
</evidence>
<protein>
    <recommendedName>
        <fullName evidence="4">Cardiolipin synthase N-terminal domain-containing protein</fullName>
    </recommendedName>
</protein>
<keyword evidence="3" id="KW-1185">Reference proteome</keyword>
<reference evidence="2 3" key="1">
    <citation type="submission" date="2024-05" db="EMBL/GenBank/DDBJ databases">
        <title>Genome sequencing of Marine Estuary Bacteria, Shewanella vesiculosa and S. baltica, and Pseudomonas syringae.</title>
        <authorList>
            <person name="Gurung A."/>
            <person name="Maclea K.S."/>
        </authorList>
    </citation>
    <scope>NUCLEOTIDE SEQUENCE [LARGE SCALE GENOMIC DNA]</scope>
    <source>
        <strain evidence="2 3">1A</strain>
    </source>
</reference>
<evidence type="ECO:0000313" key="3">
    <source>
        <dbReference type="Proteomes" id="UP001477278"/>
    </source>
</evidence>
<dbReference type="EMBL" id="JBDPZN010000009">
    <property type="protein sequence ID" value="MEO3684131.1"/>
    <property type="molecule type" value="Genomic_DNA"/>
</dbReference>
<keyword evidence="1" id="KW-0812">Transmembrane</keyword>
<name>A0ABV0FXF8_9GAMM</name>
<evidence type="ECO:0000313" key="2">
    <source>
        <dbReference type="EMBL" id="MEO3684131.1"/>
    </source>
</evidence>
<comment type="caution">
    <text evidence="2">The sequence shown here is derived from an EMBL/GenBank/DDBJ whole genome shotgun (WGS) entry which is preliminary data.</text>
</comment>
<organism evidence="2 3">
    <name type="scientific">Shewanella vesiculosa</name>
    <dbReference type="NCBI Taxonomy" id="518738"/>
    <lineage>
        <taxon>Bacteria</taxon>
        <taxon>Pseudomonadati</taxon>
        <taxon>Pseudomonadota</taxon>
        <taxon>Gammaproteobacteria</taxon>
        <taxon>Alteromonadales</taxon>
        <taxon>Shewanellaceae</taxon>
        <taxon>Shewanella</taxon>
    </lineage>
</organism>
<dbReference type="Proteomes" id="UP001477278">
    <property type="component" value="Unassembled WGS sequence"/>
</dbReference>
<dbReference type="GeneID" id="90572071"/>
<proteinExistence type="predicted"/>
<dbReference type="RefSeq" id="WP_124016598.1">
    <property type="nucleotide sequence ID" value="NZ_JAACRJ010000020.1"/>
</dbReference>
<evidence type="ECO:0000256" key="1">
    <source>
        <dbReference type="SAM" id="Phobius"/>
    </source>
</evidence>
<keyword evidence="1" id="KW-1133">Transmembrane helix</keyword>
<gene>
    <name evidence="2" type="ORF">ABHN84_17815</name>
</gene>